<evidence type="ECO:0000313" key="3">
    <source>
        <dbReference type="Proteomes" id="UP000831880"/>
    </source>
</evidence>
<organism evidence="2 3">
    <name type="scientific">Halobacillus shinanisalinarum</name>
    <dbReference type="NCBI Taxonomy" id="2932258"/>
    <lineage>
        <taxon>Bacteria</taxon>
        <taxon>Bacillati</taxon>
        <taxon>Bacillota</taxon>
        <taxon>Bacilli</taxon>
        <taxon>Bacillales</taxon>
        <taxon>Bacillaceae</taxon>
        <taxon>Halobacillus</taxon>
    </lineage>
</organism>
<keyword evidence="3" id="KW-1185">Reference proteome</keyword>
<feature type="transmembrane region" description="Helical" evidence="1">
    <location>
        <begin position="33"/>
        <end position="51"/>
    </location>
</feature>
<dbReference type="Proteomes" id="UP000831880">
    <property type="component" value="Chromosome"/>
</dbReference>
<accession>A0ABY4H998</accession>
<name>A0ABY4H998_9BACI</name>
<keyword evidence="1" id="KW-0472">Membrane</keyword>
<dbReference type="EMBL" id="CP095074">
    <property type="protein sequence ID" value="UOQ95572.1"/>
    <property type="molecule type" value="Genomic_DNA"/>
</dbReference>
<gene>
    <name evidence="2" type="ORF">MUO14_11990</name>
</gene>
<evidence type="ECO:0000256" key="1">
    <source>
        <dbReference type="SAM" id="Phobius"/>
    </source>
</evidence>
<dbReference type="Pfam" id="PF07441">
    <property type="entry name" value="BofA"/>
    <property type="match status" value="1"/>
</dbReference>
<dbReference type="RefSeq" id="WP_244755425.1">
    <property type="nucleotide sequence ID" value="NZ_CP095074.1"/>
</dbReference>
<reference evidence="2 3" key="1">
    <citation type="submission" date="2022-04" db="EMBL/GenBank/DDBJ databases">
        <title>Halobacillus sp. isolated from saltern.</title>
        <authorList>
            <person name="Won M."/>
            <person name="Lee C.-M."/>
            <person name="Woen H.-Y."/>
            <person name="Kwon S.-W."/>
        </authorList>
    </citation>
    <scope>NUCLEOTIDE SEQUENCE [LARGE SCALE GENOMIC DNA]</scope>
    <source>
        <strain evidence="2 3">SSTM10-2</strain>
    </source>
</reference>
<protein>
    <submittedName>
        <fullName evidence="2">Pro-sigmaK processing inhibitor BofA family protein</fullName>
    </submittedName>
</protein>
<keyword evidence="1" id="KW-1133">Transmembrane helix</keyword>
<sequence length="87" mass="9194">MDPVFVILILALAIPLLLIVGLPASPIKWVGQALMRVVIAVVLLFFVNLFGAQFGLHVPINGFTAVASAILGIPGVLSLTAIHLWVL</sequence>
<evidence type="ECO:0000313" key="2">
    <source>
        <dbReference type="EMBL" id="UOQ95572.1"/>
    </source>
</evidence>
<dbReference type="NCBIfam" id="TIGR02862">
    <property type="entry name" value="spore_BofA"/>
    <property type="match status" value="1"/>
</dbReference>
<feature type="transmembrane region" description="Helical" evidence="1">
    <location>
        <begin position="63"/>
        <end position="86"/>
    </location>
</feature>
<dbReference type="InterPro" id="IPR010001">
    <property type="entry name" value="BofA"/>
</dbReference>
<proteinExistence type="predicted"/>
<keyword evidence="1" id="KW-0812">Transmembrane</keyword>